<proteinExistence type="predicted"/>
<organism evidence="1">
    <name type="scientific">Sesamum latifolium</name>
    <dbReference type="NCBI Taxonomy" id="2727402"/>
    <lineage>
        <taxon>Eukaryota</taxon>
        <taxon>Viridiplantae</taxon>
        <taxon>Streptophyta</taxon>
        <taxon>Embryophyta</taxon>
        <taxon>Tracheophyta</taxon>
        <taxon>Spermatophyta</taxon>
        <taxon>Magnoliopsida</taxon>
        <taxon>eudicotyledons</taxon>
        <taxon>Gunneridae</taxon>
        <taxon>Pentapetalae</taxon>
        <taxon>asterids</taxon>
        <taxon>lamiids</taxon>
        <taxon>Lamiales</taxon>
        <taxon>Pedaliaceae</taxon>
        <taxon>Sesamum</taxon>
    </lineage>
</organism>
<comment type="caution">
    <text evidence="1">The sequence shown here is derived from an EMBL/GenBank/DDBJ whole genome shotgun (WGS) entry which is preliminary data.</text>
</comment>
<sequence>MSVAVILNLTYFLSKNVDDRRTKSVPQLVVGEMESRNVKNMESVDVRNVQFNSRQEDENLHKKIEVVEGMEFRNVKNVKSVDVPTLQFNRQEDGNLHKKMEVVEGMESCRNVKNVKELDGQIVEHKSDQEKENLQMIIEQVGSIVKKLKKIKDGKVADDQRTTRNLSSSGSSSQAIILLAVGRMLWWALRGIWQRLKLD</sequence>
<reference evidence="1" key="2">
    <citation type="journal article" date="2024" name="Plant">
        <title>Genomic evolution and insights into agronomic trait innovations of Sesamum species.</title>
        <authorList>
            <person name="Miao H."/>
            <person name="Wang L."/>
            <person name="Qu L."/>
            <person name="Liu H."/>
            <person name="Sun Y."/>
            <person name="Le M."/>
            <person name="Wang Q."/>
            <person name="Wei S."/>
            <person name="Zheng Y."/>
            <person name="Lin W."/>
            <person name="Duan Y."/>
            <person name="Cao H."/>
            <person name="Xiong S."/>
            <person name="Wang X."/>
            <person name="Wei L."/>
            <person name="Li C."/>
            <person name="Ma Q."/>
            <person name="Ju M."/>
            <person name="Zhao R."/>
            <person name="Li G."/>
            <person name="Mu C."/>
            <person name="Tian Q."/>
            <person name="Mei H."/>
            <person name="Zhang T."/>
            <person name="Gao T."/>
            <person name="Zhang H."/>
        </authorList>
    </citation>
    <scope>NUCLEOTIDE SEQUENCE</scope>
    <source>
        <strain evidence="1">KEN1</strain>
    </source>
</reference>
<dbReference type="AlphaFoldDB" id="A0AAW2UIP8"/>
<gene>
    <name evidence="1" type="ORF">Slati_3534700</name>
</gene>
<accession>A0AAW2UIP8</accession>
<evidence type="ECO:0000313" key="1">
    <source>
        <dbReference type="EMBL" id="KAL0417028.1"/>
    </source>
</evidence>
<protein>
    <submittedName>
        <fullName evidence="1">Uncharacterized protein</fullName>
    </submittedName>
</protein>
<name>A0AAW2UIP8_9LAMI</name>
<reference evidence="1" key="1">
    <citation type="submission" date="2020-06" db="EMBL/GenBank/DDBJ databases">
        <authorList>
            <person name="Li T."/>
            <person name="Hu X."/>
            <person name="Zhang T."/>
            <person name="Song X."/>
            <person name="Zhang H."/>
            <person name="Dai N."/>
            <person name="Sheng W."/>
            <person name="Hou X."/>
            <person name="Wei L."/>
        </authorList>
    </citation>
    <scope>NUCLEOTIDE SEQUENCE</scope>
    <source>
        <strain evidence="1">KEN1</strain>
        <tissue evidence="1">Leaf</tissue>
    </source>
</reference>
<dbReference type="EMBL" id="JACGWN010000012">
    <property type="protein sequence ID" value="KAL0417028.1"/>
    <property type="molecule type" value="Genomic_DNA"/>
</dbReference>